<protein>
    <submittedName>
        <fullName evidence="1">Uncharacterized protein</fullName>
    </submittedName>
</protein>
<evidence type="ECO:0000313" key="1">
    <source>
        <dbReference type="EMBL" id="USW48541.1"/>
    </source>
</evidence>
<keyword evidence="2" id="KW-1185">Reference proteome</keyword>
<reference evidence="1" key="1">
    <citation type="submission" date="2022-06" db="EMBL/GenBank/DDBJ databases">
        <title>Complete genome sequences of two strains of the flax pathogen Septoria linicola.</title>
        <authorList>
            <person name="Lapalu N."/>
            <person name="Simon A."/>
            <person name="Demenou B."/>
            <person name="Paumier D."/>
            <person name="Guillot M.-P."/>
            <person name="Gout L."/>
            <person name="Valade R."/>
        </authorList>
    </citation>
    <scope>NUCLEOTIDE SEQUENCE</scope>
    <source>
        <strain evidence="1">SE15195</strain>
    </source>
</reference>
<organism evidence="1 2">
    <name type="scientific">Septoria linicola</name>
    <dbReference type="NCBI Taxonomy" id="215465"/>
    <lineage>
        <taxon>Eukaryota</taxon>
        <taxon>Fungi</taxon>
        <taxon>Dikarya</taxon>
        <taxon>Ascomycota</taxon>
        <taxon>Pezizomycotina</taxon>
        <taxon>Dothideomycetes</taxon>
        <taxon>Dothideomycetidae</taxon>
        <taxon>Mycosphaerellales</taxon>
        <taxon>Mycosphaerellaceae</taxon>
        <taxon>Septoria</taxon>
    </lineage>
</organism>
<dbReference type="Proteomes" id="UP001056384">
    <property type="component" value="Chromosome 1"/>
</dbReference>
<dbReference type="AlphaFoldDB" id="A0A9Q9EE92"/>
<gene>
    <name evidence="1" type="ORF">Slin15195_G018600</name>
</gene>
<evidence type="ECO:0000313" key="2">
    <source>
        <dbReference type="Proteomes" id="UP001056384"/>
    </source>
</evidence>
<sequence>MQPADVASPLQILQEWEDQSTDINAVLEGVDHLVEMINGPTPEKLRRLAKEIWSEDLFVTLHLSIAGLQEWHERFQQADKEAEEAISKGSLPAANQRELVGIRARADHGQIVSVRVAKTADARRLRKEVMNVIEAIQRVRSLTRAVEALLGRKTVVDRVGQMLNKVEITEEIDETLGVESIASFGSG</sequence>
<name>A0A9Q9EE92_9PEZI</name>
<accession>A0A9Q9EE92</accession>
<dbReference type="EMBL" id="CP099418">
    <property type="protein sequence ID" value="USW48541.1"/>
    <property type="molecule type" value="Genomic_DNA"/>
</dbReference>
<proteinExistence type="predicted"/>